<keyword evidence="17" id="KW-1185">Reference proteome</keyword>
<dbReference type="InterPro" id="IPR004513">
    <property type="entry name" value="FtsX"/>
</dbReference>
<accession>A0A917EZC1</accession>
<evidence type="ECO:0000313" key="17">
    <source>
        <dbReference type="Proteomes" id="UP000598775"/>
    </source>
</evidence>
<dbReference type="Pfam" id="PF18075">
    <property type="entry name" value="FtsX_ECD"/>
    <property type="match status" value="1"/>
</dbReference>
<evidence type="ECO:0000256" key="13">
    <source>
        <dbReference type="SAM" id="Phobius"/>
    </source>
</evidence>
<dbReference type="Proteomes" id="UP000598775">
    <property type="component" value="Unassembled WGS sequence"/>
</dbReference>
<evidence type="ECO:0000256" key="1">
    <source>
        <dbReference type="ARBA" id="ARBA00003552"/>
    </source>
</evidence>
<evidence type="ECO:0000256" key="3">
    <source>
        <dbReference type="ARBA" id="ARBA00007379"/>
    </source>
</evidence>
<keyword evidence="11 12" id="KW-0131">Cell cycle</keyword>
<evidence type="ECO:0000256" key="6">
    <source>
        <dbReference type="ARBA" id="ARBA00022475"/>
    </source>
</evidence>
<dbReference type="AlphaFoldDB" id="A0A917EZC1"/>
<organism evidence="16 17">
    <name type="scientific">Subtercola lobariae</name>
    <dbReference type="NCBI Taxonomy" id="1588641"/>
    <lineage>
        <taxon>Bacteria</taxon>
        <taxon>Bacillati</taxon>
        <taxon>Actinomycetota</taxon>
        <taxon>Actinomycetes</taxon>
        <taxon>Micrococcales</taxon>
        <taxon>Microbacteriaceae</taxon>
        <taxon>Subtercola</taxon>
    </lineage>
</organism>
<evidence type="ECO:0000259" key="15">
    <source>
        <dbReference type="Pfam" id="PF18075"/>
    </source>
</evidence>
<feature type="domain" description="FtsX extracellular" evidence="15">
    <location>
        <begin position="57"/>
        <end position="161"/>
    </location>
</feature>
<dbReference type="NCBIfam" id="NF038346">
    <property type="entry name" value="FtsX_actino"/>
    <property type="match status" value="1"/>
</dbReference>
<evidence type="ECO:0000313" key="16">
    <source>
        <dbReference type="EMBL" id="GGF26322.1"/>
    </source>
</evidence>
<dbReference type="Pfam" id="PF02687">
    <property type="entry name" value="FtsX"/>
    <property type="match status" value="1"/>
</dbReference>
<protein>
    <recommendedName>
        <fullName evidence="5 12">Cell division protein FtsX</fullName>
    </recommendedName>
</protein>
<evidence type="ECO:0000256" key="4">
    <source>
        <dbReference type="ARBA" id="ARBA00011160"/>
    </source>
</evidence>
<keyword evidence="10 12" id="KW-0472">Membrane</keyword>
<feature type="domain" description="ABC3 transporter permease C-terminal" evidence="14">
    <location>
        <begin position="184"/>
        <end position="298"/>
    </location>
</feature>
<dbReference type="PANTHER" id="PTHR47755:SF1">
    <property type="entry name" value="CELL DIVISION PROTEIN FTSX"/>
    <property type="match status" value="1"/>
</dbReference>
<dbReference type="RefSeq" id="WP_188677532.1">
    <property type="nucleotide sequence ID" value="NZ_BMGP01000003.1"/>
</dbReference>
<feature type="transmembrane region" description="Helical" evidence="13">
    <location>
        <begin position="276"/>
        <end position="299"/>
    </location>
</feature>
<comment type="caution">
    <text evidence="16">The sequence shown here is derived from an EMBL/GenBank/DDBJ whole genome shotgun (WGS) entry which is preliminary data.</text>
</comment>
<dbReference type="EMBL" id="BMGP01000003">
    <property type="protein sequence ID" value="GGF26322.1"/>
    <property type="molecule type" value="Genomic_DNA"/>
</dbReference>
<evidence type="ECO:0000256" key="12">
    <source>
        <dbReference type="PIRNR" id="PIRNR003097"/>
    </source>
</evidence>
<evidence type="ECO:0000256" key="2">
    <source>
        <dbReference type="ARBA" id="ARBA00004651"/>
    </source>
</evidence>
<reference evidence="16 17" key="1">
    <citation type="journal article" date="2014" name="Int. J. Syst. Evol. Microbiol.">
        <title>Complete genome sequence of Corynebacterium casei LMG S-19264T (=DSM 44701T), isolated from a smear-ripened cheese.</title>
        <authorList>
            <consortium name="US DOE Joint Genome Institute (JGI-PGF)"/>
            <person name="Walter F."/>
            <person name="Albersmeier A."/>
            <person name="Kalinowski J."/>
            <person name="Ruckert C."/>
        </authorList>
    </citation>
    <scope>NUCLEOTIDE SEQUENCE [LARGE SCALE GENOMIC DNA]</scope>
    <source>
        <strain evidence="16 17">CGMCC 1.12976</strain>
    </source>
</reference>
<feature type="transmembrane region" description="Helical" evidence="13">
    <location>
        <begin position="177"/>
        <end position="201"/>
    </location>
</feature>
<feature type="transmembrane region" description="Helical" evidence="13">
    <location>
        <begin position="229"/>
        <end position="256"/>
    </location>
</feature>
<comment type="similarity">
    <text evidence="3 12">Belongs to the ABC-4 integral membrane protein family. FtsX subfamily.</text>
</comment>
<evidence type="ECO:0000256" key="11">
    <source>
        <dbReference type="ARBA" id="ARBA00023306"/>
    </source>
</evidence>
<keyword evidence="7 12" id="KW-0132">Cell division</keyword>
<dbReference type="PIRSF" id="PIRSF003097">
    <property type="entry name" value="FtsX"/>
    <property type="match status" value="1"/>
</dbReference>
<feature type="transmembrane region" description="Helical" evidence="13">
    <location>
        <begin position="21"/>
        <end position="45"/>
    </location>
</feature>
<dbReference type="InterPro" id="IPR047929">
    <property type="entry name" value="FtsX_actino"/>
</dbReference>
<keyword evidence="8 13" id="KW-0812">Transmembrane</keyword>
<evidence type="ECO:0000256" key="7">
    <source>
        <dbReference type="ARBA" id="ARBA00022618"/>
    </source>
</evidence>
<comment type="subcellular location">
    <subcellularLocation>
        <location evidence="2">Cell membrane</location>
        <topology evidence="2">Multi-pass membrane protein</topology>
    </subcellularLocation>
</comment>
<dbReference type="PANTHER" id="PTHR47755">
    <property type="entry name" value="CELL DIVISION PROTEIN FTSX"/>
    <property type="match status" value="1"/>
</dbReference>
<gene>
    <name evidence="16" type="ORF">GCM10011399_19660</name>
</gene>
<evidence type="ECO:0000256" key="10">
    <source>
        <dbReference type="ARBA" id="ARBA00023136"/>
    </source>
</evidence>
<name>A0A917EZC1_9MICO</name>
<evidence type="ECO:0000259" key="14">
    <source>
        <dbReference type="Pfam" id="PF02687"/>
    </source>
</evidence>
<proteinExistence type="inferred from homology"/>
<sequence>MRFALILGEVGTGLRRNMAMVISVVLVTFISLTFVGSAILLQMQIGQMKGYWYDKAQVAVYMCTATSGSANCANGEATDDQIAAVDALLKGSTLAPFIKTYEFENHEQAYEKFKAQFAGNDVAQYVTPDLLNQTFWINMNDPQQSDVLVESLSSQPGVDSVVDQRSYLEQIFNILNAASYTAIGIALLMLVAAVLLIATTIRLSAFSRRREIGIMRLVGASNRFIQTPFILEGVIAALIGSVLAGATVWAIVHFFVQGYLTTQLPLTAFVTVQDALWIVAPVLIVLGVLLAAVSAKFAITRYLRV</sequence>
<dbReference type="GO" id="GO:0051301">
    <property type="term" value="P:cell division"/>
    <property type="evidence" value="ECO:0007669"/>
    <property type="project" value="UniProtKB-KW"/>
</dbReference>
<dbReference type="InterPro" id="IPR040690">
    <property type="entry name" value="FtsX_ECD"/>
</dbReference>
<evidence type="ECO:0000256" key="9">
    <source>
        <dbReference type="ARBA" id="ARBA00022989"/>
    </source>
</evidence>
<keyword evidence="6 12" id="KW-1003">Cell membrane</keyword>
<evidence type="ECO:0000256" key="8">
    <source>
        <dbReference type="ARBA" id="ARBA00022692"/>
    </source>
</evidence>
<dbReference type="GO" id="GO:0005886">
    <property type="term" value="C:plasma membrane"/>
    <property type="evidence" value="ECO:0007669"/>
    <property type="project" value="UniProtKB-SubCell"/>
</dbReference>
<dbReference type="InterPro" id="IPR003838">
    <property type="entry name" value="ABC3_permease_C"/>
</dbReference>
<comment type="subunit">
    <text evidence="4">Forms a membrane-associated complex with FtsE.</text>
</comment>
<evidence type="ECO:0000256" key="5">
    <source>
        <dbReference type="ARBA" id="ARBA00021907"/>
    </source>
</evidence>
<comment type="function">
    <text evidence="1">Part of the ABC transporter FtsEX involved in cellular division.</text>
</comment>
<keyword evidence="9 13" id="KW-1133">Transmembrane helix</keyword>
<dbReference type="Gene3D" id="3.30.70.3040">
    <property type="match status" value="1"/>
</dbReference>